<keyword evidence="3" id="KW-1185">Reference proteome</keyword>
<dbReference type="EMBL" id="ASPP01000855">
    <property type="protein sequence ID" value="ETO36245.1"/>
    <property type="molecule type" value="Genomic_DNA"/>
</dbReference>
<evidence type="ECO:0000256" key="1">
    <source>
        <dbReference type="SAM" id="MobiDB-lite"/>
    </source>
</evidence>
<dbReference type="Proteomes" id="UP000023152">
    <property type="component" value="Unassembled WGS sequence"/>
</dbReference>
<feature type="compositionally biased region" description="Low complexity" evidence="1">
    <location>
        <begin position="409"/>
        <end position="436"/>
    </location>
</feature>
<feature type="region of interest" description="Disordered" evidence="1">
    <location>
        <begin position="329"/>
        <end position="436"/>
    </location>
</feature>
<gene>
    <name evidence="2" type="ORF">RFI_00817</name>
</gene>
<feature type="non-terminal residue" evidence="2">
    <location>
        <position position="436"/>
    </location>
</feature>
<feature type="compositionally biased region" description="Polar residues" evidence="1">
    <location>
        <begin position="333"/>
        <end position="344"/>
    </location>
</feature>
<reference evidence="2 3" key="1">
    <citation type="journal article" date="2013" name="Curr. Biol.">
        <title>The Genome of the Foraminiferan Reticulomyxa filosa.</title>
        <authorList>
            <person name="Glockner G."/>
            <person name="Hulsmann N."/>
            <person name="Schleicher M."/>
            <person name="Noegel A.A."/>
            <person name="Eichinger L."/>
            <person name="Gallinger C."/>
            <person name="Pawlowski J."/>
            <person name="Sierra R."/>
            <person name="Euteneuer U."/>
            <person name="Pillet L."/>
            <person name="Moustafa A."/>
            <person name="Platzer M."/>
            <person name="Groth M."/>
            <person name="Szafranski K."/>
            <person name="Schliwa M."/>
        </authorList>
    </citation>
    <scope>NUCLEOTIDE SEQUENCE [LARGE SCALE GENOMIC DNA]</scope>
</reference>
<organism evidence="2 3">
    <name type="scientific">Reticulomyxa filosa</name>
    <dbReference type="NCBI Taxonomy" id="46433"/>
    <lineage>
        <taxon>Eukaryota</taxon>
        <taxon>Sar</taxon>
        <taxon>Rhizaria</taxon>
        <taxon>Retaria</taxon>
        <taxon>Foraminifera</taxon>
        <taxon>Monothalamids</taxon>
        <taxon>Reticulomyxidae</taxon>
        <taxon>Reticulomyxa</taxon>
    </lineage>
</organism>
<evidence type="ECO:0000313" key="2">
    <source>
        <dbReference type="EMBL" id="ETO36245.1"/>
    </source>
</evidence>
<protein>
    <submittedName>
        <fullName evidence="2">Uncharacterized protein</fullName>
    </submittedName>
</protein>
<evidence type="ECO:0000313" key="3">
    <source>
        <dbReference type="Proteomes" id="UP000023152"/>
    </source>
</evidence>
<feature type="compositionally biased region" description="Basic residues" evidence="1">
    <location>
        <begin position="385"/>
        <end position="405"/>
    </location>
</feature>
<comment type="caution">
    <text evidence="2">The sequence shown here is derived from an EMBL/GenBank/DDBJ whole genome shotgun (WGS) entry which is preliminary data.</text>
</comment>
<dbReference type="AlphaFoldDB" id="X6PCI4"/>
<proteinExistence type="predicted"/>
<name>X6PCI4_RETFI</name>
<feature type="compositionally biased region" description="Acidic residues" evidence="1">
    <location>
        <begin position="345"/>
        <end position="358"/>
    </location>
</feature>
<feature type="compositionally biased region" description="Low complexity" evidence="1">
    <location>
        <begin position="366"/>
        <end position="375"/>
    </location>
</feature>
<accession>X6PCI4</accession>
<sequence length="436" mass="49591">MIADSVLVCFFPRAAFTTLNIKAAERFLWVFLKEEKPVSMKKDERWLEIQCGVLINQSEISQLNERFQKTVKNAVADYDFLTHCVIYLRVMFEMGRIAESLKTMSTQQDSHMVRMINLELLHSVRAFAGQTLPTNLELVDNKPQSRMQDYTTIPTHLLSNPMLLNNVGVDMMQSTATNPMYHAINGQMEDIATAMNGNSVGFSVAKMLEQQKILEMQQQEKKRQQELARLQQLHHQRQQQYILGQYDLSSFHPGYPNPANPDPSIPTTLTQFFQQTLILITDNNNNNNNNNKYIYIFIIIIITFKNAIYDPRLKKRDVLGKNGQLELVESELPKSNESSTSGSGNEDDEDDDDEEDLKEEMKYNKKSNNNNNEQESIAGMQQKANVKKKEKRSKKKKDKKARKHKGSDDSGSNSNSNNSGDSGSDSDSGSGSDGIR</sequence>